<dbReference type="SUPFAM" id="SSF55718">
    <property type="entry name" value="SCP-like"/>
    <property type="match status" value="1"/>
</dbReference>
<name>A0A495JL41_9ACTN</name>
<reference evidence="2 3" key="1">
    <citation type="submission" date="2018-10" db="EMBL/GenBank/DDBJ databases">
        <title>Sequencing the genomes of 1000 actinobacteria strains.</title>
        <authorList>
            <person name="Klenk H.-P."/>
        </authorList>
    </citation>
    <scope>NUCLEOTIDE SEQUENCE [LARGE SCALE GENOMIC DNA]</scope>
    <source>
        <strain evidence="2 3">DSM 45175</strain>
    </source>
</reference>
<keyword evidence="3" id="KW-1185">Reference proteome</keyword>
<comment type="caution">
    <text evidence="2">The sequence shown here is derived from an EMBL/GenBank/DDBJ whole genome shotgun (WGS) entry which is preliminary data.</text>
</comment>
<sequence>MPCSGGVARPRGSVNCHDGRPYRPVVSSPYSKSSLVAAVVAELDAGRTPARELLRDAVRALLAELARSAPGRSVEVRVPPYGAVQCGVGPRHTRGTPANVVEMDPVTWILLATGRLGWSEAITTGRVQASGNRADISAYVPLE</sequence>
<protein>
    <recommendedName>
        <fullName evidence="1">Bacterial SCP orthologue domain-containing protein</fullName>
    </recommendedName>
</protein>
<dbReference type="InterPro" id="IPR041629">
    <property type="entry name" value="SCP_3"/>
</dbReference>
<dbReference type="AlphaFoldDB" id="A0A495JL41"/>
<feature type="domain" description="Bacterial SCP orthologue" evidence="1">
    <location>
        <begin position="51"/>
        <end position="142"/>
    </location>
</feature>
<evidence type="ECO:0000259" key="1">
    <source>
        <dbReference type="Pfam" id="PF17844"/>
    </source>
</evidence>
<evidence type="ECO:0000313" key="3">
    <source>
        <dbReference type="Proteomes" id="UP000277671"/>
    </source>
</evidence>
<dbReference type="Pfam" id="PF17844">
    <property type="entry name" value="SCP_3"/>
    <property type="match status" value="1"/>
</dbReference>
<organism evidence="2 3">
    <name type="scientific">Micromonospora pisi</name>
    <dbReference type="NCBI Taxonomy" id="589240"/>
    <lineage>
        <taxon>Bacteria</taxon>
        <taxon>Bacillati</taxon>
        <taxon>Actinomycetota</taxon>
        <taxon>Actinomycetes</taxon>
        <taxon>Micromonosporales</taxon>
        <taxon>Micromonosporaceae</taxon>
        <taxon>Micromonospora</taxon>
    </lineage>
</organism>
<proteinExistence type="predicted"/>
<dbReference type="EMBL" id="RBKT01000001">
    <property type="protein sequence ID" value="RKR89064.1"/>
    <property type="molecule type" value="Genomic_DNA"/>
</dbReference>
<dbReference type="Gene3D" id="3.30.1050.40">
    <property type="match status" value="1"/>
</dbReference>
<accession>A0A495JL41</accession>
<evidence type="ECO:0000313" key="2">
    <source>
        <dbReference type="EMBL" id="RKR89064.1"/>
    </source>
</evidence>
<dbReference type="InterPro" id="IPR036527">
    <property type="entry name" value="SCP2_sterol-bd_dom_sf"/>
</dbReference>
<gene>
    <name evidence="2" type="ORF">BDK92_3401</name>
</gene>
<dbReference type="Proteomes" id="UP000277671">
    <property type="component" value="Unassembled WGS sequence"/>
</dbReference>